<dbReference type="EMBL" id="OVEO01000009">
    <property type="protein sequence ID" value="SPQ98211.1"/>
    <property type="molecule type" value="Genomic_DNA"/>
</dbReference>
<geneLocation type="mitochondrion" evidence="2"/>
<evidence type="ECO:0000313" key="3">
    <source>
        <dbReference type="Proteomes" id="UP000290189"/>
    </source>
</evidence>
<evidence type="ECO:0000313" key="2">
    <source>
        <dbReference type="EMBL" id="SPQ98211.1"/>
    </source>
</evidence>
<feature type="compositionally biased region" description="Polar residues" evidence="1">
    <location>
        <begin position="156"/>
        <end position="173"/>
    </location>
</feature>
<dbReference type="Proteomes" id="UP000290189">
    <property type="component" value="Unassembled WGS sequence"/>
</dbReference>
<dbReference type="AlphaFoldDB" id="A0A3P3YDF8"/>
<accession>A0A3P3YDF8</accession>
<feature type="region of interest" description="Disordered" evidence="1">
    <location>
        <begin position="156"/>
        <end position="181"/>
    </location>
</feature>
<name>A0A3P3YDF8_PLABS</name>
<reference evidence="2 3" key="1">
    <citation type="submission" date="2018-03" db="EMBL/GenBank/DDBJ databases">
        <authorList>
            <person name="Fogelqvist J."/>
        </authorList>
    </citation>
    <scope>NUCLEOTIDE SEQUENCE [LARGE SCALE GENOMIC DNA]</scope>
</reference>
<organism evidence="2 3">
    <name type="scientific">Plasmodiophora brassicae</name>
    <name type="common">Clubroot disease agent</name>
    <dbReference type="NCBI Taxonomy" id="37360"/>
    <lineage>
        <taxon>Eukaryota</taxon>
        <taxon>Sar</taxon>
        <taxon>Rhizaria</taxon>
        <taxon>Endomyxa</taxon>
        <taxon>Phytomyxea</taxon>
        <taxon>Plasmodiophorida</taxon>
        <taxon>Plasmodiophoridae</taxon>
        <taxon>Plasmodiophora</taxon>
    </lineage>
</organism>
<protein>
    <submittedName>
        <fullName evidence="2">Uncharacterized protein</fullName>
    </submittedName>
</protein>
<proteinExistence type="predicted"/>
<evidence type="ECO:0000256" key="1">
    <source>
        <dbReference type="SAM" id="MobiDB-lite"/>
    </source>
</evidence>
<keyword evidence="2" id="KW-0496">Mitochondrion</keyword>
<sequence>MSMFGRSSSTTVLLDLLTKTRHTRAEAYTSSLASRWSRTVVIAMHWTDADHSGNALRVDCPVKFLFGETLLQLCGLAISLPSQAAGQRKLVAICLSEESRYAQTKQYFLCDGETVHNVADGDDVRAHLQRPGARPLSVVYDHAGKLVSTDRDNLASTQGADAQCEQQKSTSPKRANVDGSG</sequence>
<gene>
    <name evidence="2" type="ORF">PLBR_LOCUS5426</name>
</gene>